<proteinExistence type="predicted"/>
<evidence type="ECO:0000256" key="2">
    <source>
        <dbReference type="SAM" id="MobiDB-lite"/>
    </source>
</evidence>
<dbReference type="PANTHER" id="PTHR14963">
    <property type="entry name" value="RHO GTPASE ACTIVATING PROTEIN 18,19-RELATED"/>
    <property type="match status" value="1"/>
</dbReference>
<feature type="domain" description="Rho-GAP" evidence="3">
    <location>
        <begin position="404"/>
        <end position="610"/>
    </location>
</feature>
<feature type="region of interest" description="Disordered" evidence="2">
    <location>
        <begin position="129"/>
        <end position="162"/>
    </location>
</feature>
<dbReference type="GO" id="GO:0051056">
    <property type="term" value="P:regulation of small GTPase mediated signal transduction"/>
    <property type="evidence" value="ECO:0007669"/>
    <property type="project" value="TreeGrafter"/>
</dbReference>
<keyword evidence="1" id="KW-0343">GTPase activation</keyword>
<protein>
    <submittedName>
        <fullName evidence="4">RHG18 protein</fullName>
    </submittedName>
</protein>
<keyword evidence="5" id="KW-1185">Reference proteome</keyword>
<dbReference type="AlphaFoldDB" id="A0A836GEI9"/>
<dbReference type="Pfam" id="PF00620">
    <property type="entry name" value="RhoGAP"/>
    <property type="match status" value="1"/>
</dbReference>
<dbReference type="PANTHER" id="PTHR14963:SF1">
    <property type="entry name" value="RHO GTPASE-ACTIVATING PROTEIN CONUNDRUM"/>
    <property type="match status" value="1"/>
</dbReference>
<dbReference type="GO" id="GO:0005096">
    <property type="term" value="F:GTPase activator activity"/>
    <property type="evidence" value="ECO:0007669"/>
    <property type="project" value="UniProtKB-KW"/>
</dbReference>
<evidence type="ECO:0000313" key="4">
    <source>
        <dbReference type="EMBL" id="KAG5339000.1"/>
    </source>
</evidence>
<evidence type="ECO:0000259" key="3">
    <source>
        <dbReference type="PROSITE" id="PS50238"/>
    </source>
</evidence>
<dbReference type="GO" id="GO:0007165">
    <property type="term" value="P:signal transduction"/>
    <property type="evidence" value="ECO:0007669"/>
    <property type="project" value="InterPro"/>
</dbReference>
<dbReference type="Gene3D" id="1.10.555.10">
    <property type="entry name" value="Rho GTPase activation protein"/>
    <property type="match status" value="1"/>
</dbReference>
<reference evidence="4" key="1">
    <citation type="submission" date="2020-03" db="EMBL/GenBank/DDBJ databases">
        <title>Relaxed selection underlies rapid genomic changes in the transitions from sociality to social parasitism in ants.</title>
        <authorList>
            <person name="Bi X."/>
        </authorList>
    </citation>
    <scope>NUCLEOTIDE SEQUENCE</scope>
    <source>
        <strain evidence="4">BGI-DK2014a</strain>
        <tissue evidence="4">Whole body</tissue>
    </source>
</reference>
<accession>A0A836GEI9</accession>
<evidence type="ECO:0000256" key="1">
    <source>
        <dbReference type="ARBA" id="ARBA00022468"/>
    </source>
</evidence>
<comment type="caution">
    <text evidence="4">The sequence shown here is derived from an EMBL/GenBank/DDBJ whole genome shotgun (WGS) entry which is preliminary data.</text>
</comment>
<gene>
    <name evidence="4" type="primary">Arhgap18</name>
    <name evidence="4" type="ORF">G6Z76_0000882</name>
</gene>
<dbReference type="FunFam" id="1.10.555.10:FF:000067">
    <property type="entry name" value="Rho GTPase-activating protein conundrum"/>
    <property type="match status" value="1"/>
</dbReference>
<feature type="compositionally biased region" description="Polar residues" evidence="2">
    <location>
        <begin position="129"/>
        <end position="143"/>
    </location>
</feature>
<organism evidence="4 5">
    <name type="scientific">Acromyrmex charruanus</name>
    <dbReference type="NCBI Taxonomy" id="2715315"/>
    <lineage>
        <taxon>Eukaryota</taxon>
        <taxon>Metazoa</taxon>
        <taxon>Ecdysozoa</taxon>
        <taxon>Arthropoda</taxon>
        <taxon>Hexapoda</taxon>
        <taxon>Insecta</taxon>
        <taxon>Pterygota</taxon>
        <taxon>Neoptera</taxon>
        <taxon>Endopterygota</taxon>
        <taxon>Hymenoptera</taxon>
        <taxon>Apocrita</taxon>
        <taxon>Aculeata</taxon>
        <taxon>Formicoidea</taxon>
        <taxon>Formicidae</taxon>
        <taxon>Myrmicinae</taxon>
        <taxon>Acromyrmex</taxon>
    </lineage>
</organism>
<feature type="non-terminal residue" evidence="4">
    <location>
        <position position="1"/>
    </location>
</feature>
<dbReference type="Proteomes" id="UP000669903">
    <property type="component" value="Unassembled WGS sequence"/>
</dbReference>
<sequence length="862" mass="98506">MDRGRGATYVGSDSHLLEYWEEYQKMIEETKMLDDYLDEECSSRSYDEGEEEAEWLHAAGLGQLTEAWKAGREIQPEELGAVLRPLSRAQAETVKRRVRSLNHTVKQCFNQRQRVRKPDIRDVFKDVEVSSTGTRSRSATPDSLDSIRDATPENTSPPSPPMVNVIEDVHQNADIPSFVSTFHRTSNERKATVRRTLNVPQTVLNFVPASVPVQEIFRRAGNWSRGDVANDSEGIQLTGYHRLGTIHIARPLQRNNNCGLNDVANLDTESVRKLAGSKESALRRSSGNHVTVTRSHSSLYGLTRPADGNLIARSLSRTSSHGHLSFEEMCKTNEAKSQIWSADNLITNDDYARQDIELLSQRDFMRLQPLLWLELTAIFDKYNISLSRRKPNKRRRKAGNLFGVSLSTLLLRDSQLTSEENNIPLVFQKILNELTKRGVKEEGILRVGGHKQKVEIICTELETDFYCKPKEMDKLFKRTPCHDLSAVLKKLLRDLPQPLFTVELIDAFYQSHGVKNPNDLVYSLNLLVLLLPVEHRCTLEALLNFLKLVIENQTSNKMSIHNVAMIVAPSLFPPRYVHPQDHTDLTAQVNMAAICCRVTEALLNNVEKLWYVPMELINQLRRQSEDKLKEILSYALEQFREGVEKGITIHDIDIITLDGETIQSKKHLVAEGNRFVENIKYYITRYGFENIYNSDQSEFQLEIQPTISGDDRLLFPLFIVLKEPIGTIGPRVEETIFRENNIYVLASESGFFPNIGPKSILLLNSWTGHCPNVVARNRSVSIQDFILLTILTETTGQRQPLDVYGFCLWKNFIKYFLDIIIIKPEEFEIPVNFCFKKRSKATCDICDITCAHNHHLCYEFKS</sequence>
<dbReference type="GO" id="GO:0005737">
    <property type="term" value="C:cytoplasm"/>
    <property type="evidence" value="ECO:0007669"/>
    <property type="project" value="TreeGrafter"/>
</dbReference>
<dbReference type="SMART" id="SM00324">
    <property type="entry name" value="RhoGAP"/>
    <property type="match status" value="1"/>
</dbReference>
<dbReference type="EMBL" id="JAANIC010003549">
    <property type="protein sequence ID" value="KAG5339000.1"/>
    <property type="molecule type" value="Genomic_DNA"/>
</dbReference>
<feature type="non-terminal residue" evidence="4">
    <location>
        <position position="862"/>
    </location>
</feature>
<dbReference type="GO" id="GO:0030833">
    <property type="term" value="P:regulation of actin filament polymerization"/>
    <property type="evidence" value="ECO:0007669"/>
    <property type="project" value="TreeGrafter"/>
</dbReference>
<dbReference type="PROSITE" id="PS50238">
    <property type="entry name" value="RHOGAP"/>
    <property type="match status" value="1"/>
</dbReference>
<evidence type="ECO:0000313" key="5">
    <source>
        <dbReference type="Proteomes" id="UP000669903"/>
    </source>
</evidence>
<name>A0A836GEI9_9HYME</name>
<dbReference type="InterPro" id="IPR000198">
    <property type="entry name" value="RhoGAP_dom"/>
</dbReference>
<dbReference type="InterPro" id="IPR008936">
    <property type="entry name" value="Rho_GTPase_activation_prot"/>
</dbReference>
<dbReference type="SUPFAM" id="SSF48350">
    <property type="entry name" value="GTPase activation domain, GAP"/>
    <property type="match status" value="1"/>
</dbReference>